<proteinExistence type="predicted"/>
<organism evidence="1 2">
    <name type="scientific">Violaceomyces palustris</name>
    <dbReference type="NCBI Taxonomy" id="1673888"/>
    <lineage>
        <taxon>Eukaryota</taxon>
        <taxon>Fungi</taxon>
        <taxon>Dikarya</taxon>
        <taxon>Basidiomycota</taxon>
        <taxon>Ustilaginomycotina</taxon>
        <taxon>Ustilaginomycetes</taxon>
        <taxon>Violaceomycetales</taxon>
        <taxon>Violaceomycetaceae</taxon>
        <taxon>Violaceomyces</taxon>
    </lineage>
</organism>
<dbReference type="Proteomes" id="UP000245626">
    <property type="component" value="Unassembled WGS sequence"/>
</dbReference>
<keyword evidence="2" id="KW-1185">Reference proteome</keyword>
<dbReference type="EMBL" id="KZ820471">
    <property type="protein sequence ID" value="PWN47305.1"/>
    <property type="molecule type" value="Genomic_DNA"/>
</dbReference>
<evidence type="ECO:0000313" key="2">
    <source>
        <dbReference type="Proteomes" id="UP000245626"/>
    </source>
</evidence>
<gene>
    <name evidence="1" type="ORF">IE53DRAFT_390563</name>
</gene>
<name>A0ACD0NN98_9BASI</name>
<accession>A0ACD0NN98</accession>
<reference evidence="1 2" key="1">
    <citation type="journal article" date="2018" name="Mol. Biol. Evol.">
        <title>Broad Genomic Sampling Reveals a Smut Pathogenic Ancestry of the Fungal Clade Ustilaginomycotina.</title>
        <authorList>
            <person name="Kijpornyongpan T."/>
            <person name="Mondo S.J."/>
            <person name="Barry K."/>
            <person name="Sandor L."/>
            <person name="Lee J."/>
            <person name="Lipzen A."/>
            <person name="Pangilinan J."/>
            <person name="LaButti K."/>
            <person name="Hainaut M."/>
            <person name="Henrissat B."/>
            <person name="Grigoriev I.V."/>
            <person name="Spatafora J.W."/>
            <person name="Aime M.C."/>
        </authorList>
    </citation>
    <scope>NUCLEOTIDE SEQUENCE [LARGE SCALE GENOMIC DNA]</scope>
    <source>
        <strain evidence="1 2">SA 807</strain>
    </source>
</reference>
<evidence type="ECO:0000313" key="1">
    <source>
        <dbReference type="EMBL" id="PWN47305.1"/>
    </source>
</evidence>
<protein>
    <submittedName>
        <fullName evidence="1">DNA repair protein</fullName>
    </submittedName>
</protein>
<sequence length="380" mass="43087">MPTIGFSANLDHLRPEQQRLYKANRLKAKLRIQQQAQAQNRRNLFAKPQQGASGEEGSRDVGEEALGKGLNPNGERPSGPLRLEQPKVTIGPNANLRDIPSTSRNANLPSDKTKAVTTRGANLFRSNSGGEAPPLQRDKALGDYIEFDLSKLHNSKGGFLVDEEDGQGGGGAKSLLELKMEKERELQRLKSNFEPGISLDKSTRPECEKCSSPEIVHDPFLRVFGRKVCKSCERSHPELYSLLTKTEVKEDYLLTDAELKDEEILPHLLKANPHKSTYSNMMLYLRCQVEEYAFSESKWGSEQGLDDEFERREEEKSRKRGKKFQKALFELRRRTRDNVWQKRKDQEHVHTFQEVVDGGGRGIGVSRCTECGYQVEVEVF</sequence>